<dbReference type="STRING" id="926562.Oweho_2502"/>
<accession>G8R7U1</accession>
<dbReference type="InterPro" id="IPR032808">
    <property type="entry name" value="DoxX"/>
</dbReference>
<organism evidence="6 7">
    <name type="scientific">Owenweeksia hongkongensis (strain DSM 17368 / CIP 108786 / JCM 12287 / NRRL B-23963 / UST20020801)</name>
    <dbReference type="NCBI Taxonomy" id="926562"/>
    <lineage>
        <taxon>Bacteria</taxon>
        <taxon>Pseudomonadati</taxon>
        <taxon>Bacteroidota</taxon>
        <taxon>Flavobacteriia</taxon>
        <taxon>Flavobacteriales</taxon>
        <taxon>Owenweeksiaceae</taxon>
        <taxon>Owenweeksia</taxon>
    </lineage>
</organism>
<name>G8R7U1_OWEHD</name>
<evidence type="ECO:0008006" key="8">
    <source>
        <dbReference type="Google" id="ProtNLM"/>
    </source>
</evidence>
<feature type="transmembrane region" description="Helical" evidence="5">
    <location>
        <begin position="51"/>
        <end position="69"/>
    </location>
</feature>
<evidence type="ECO:0000256" key="4">
    <source>
        <dbReference type="ARBA" id="ARBA00023136"/>
    </source>
</evidence>
<dbReference type="GO" id="GO:0016020">
    <property type="term" value="C:membrane"/>
    <property type="evidence" value="ECO:0007669"/>
    <property type="project" value="UniProtKB-SubCell"/>
</dbReference>
<feature type="transmembrane region" description="Helical" evidence="5">
    <location>
        <begin position="78"/>
        <end position="97"/>
    </location>
</feature>
<keyword evidence="2 5" id="KW-0812">Transmembrane</keyword>
<dbReference type="AlphaFoldDB" id="G8R7U1"/>
<keyword evidence="3 5" id="KW-1133">Transmembrane helix</keyword>
<comment type="subcellular location">
    <subcellularLocation>
        <location evidence="1">Membrane</location>
        <topology evidence="1">Multi-pass membrane protein</topology>
    </subcellularLocation>
</comment>
<dbReference type="KEGG" id="oho:Oweho_2502"/>
<gene>
    <name evidence="6" type="ordered locus">Oweho_2502</name>
</gene>
<dbReference type="Proteomes" id="UP000005631">
    <property type="component" value="Chromosome"/>
</dbReference>
<keyword evidence="7" id="KW-1185">Reference proteome</keyword>
<feature type="transmembrane region" description="Helical" evidence="5">
    <location>
        <begin position="103"/>
        <end position="120"/>
    </location>
</feature>
<dbReference type="EMBL" id="CP003156">
    <property type="protein sequence ID" value="AEV33472.1"/>
    <property type="molecule type" value="Genomic_DNA"/>
</dbReference>
<reference evidence="6 7" key="1">
    <citation type="journal article" date="2012" name="Stand. Genomic Sci.">
        <title>Genome sequence of the orange-pigmented seawater bacterium Owenweeksia hongkongensis type strain (UST20020801(T)).</title>
        <authorList>
            <person name="Riedel T."/>
            <person name="Held B."/>
            <person name="Nolan M."/>
            <person name="Lucas S."/>
            <person name="Lapidus A."/>
            <person name="Tice H."/>
            <person name="Del Rio T.G."/>
            <person name="Cheng J.F."/>
            <person name="Han C."/>
            <person name="Tapia R."/>
            <person name="Goodwin L.A."/>
            <person name="Pitluck S."/>
            <person name="Liolios K."/>
            <person name="Mavromatis K."/>
            <person name="Pagani I."/>
            <person name="Ivanova N."/>
            <person name="Mikhailova N."/>
            <person name="Pati A."/>
            <person name="Chen A."/>
            <person name="Palaniappan K."/>
            <person name="Rohde M."/>
            <person name="Tindall B.J."/>
            <person name="Detter J.C."/>
            <person name="Goker M."/>
            <person name="Woyke T."/>
            <person name="Bristow J."/>
            <person name="Eisen J.A."/>
            <person name="Markowitz V."/>
            <person name="Hugenholtz P."/>
            <person name="Klenk H.P."/>
            <person name="Kyrpides N.C."/>
        </authorList>
    </citation>
    <scope>NUCLEOTIDE SEQUENCE</scope>
    <source>
        <strain evidence="7">DSM 17368 / JCM 12287 / NRRL B-23963</strain>
    </source>
</reference>
<protein>
    <recommendedName>
        <fullName evidence="8">DoxX protein</fullName>
    </recommendedName>
</protein>
<dbReference type="Pfam" id="PF13564">
    <property type="entry name" value="DoxX_2"/>
    <property type="match status" value="1"/>
</dbReference>
<evidence type="ECO:0000313" key="6">
    <source>
        <dbReference type="EMBL" id="AEV33472.1"/>
    </source>
</evidence>
<evidence type="ECO:0000313" key="7">
    <source>
        <dbReference type="Proteomes" id="UP000005631"/>
    </source>
</evidence>
<evidence type="ECO:0000256" key="1">
    <source>
        <dbReference type="ARBA" id="ARBA00004141"/>
    </source>
</evidence>
<keyword evidence="4 5" id="KW-0472">Membrane</keyword>
<dbReference type="OrthoDB" id="1442110at2"/>
<sequence length="129" mass="14361">MRNILNTTINIIASGLMIFFAVPKLLAKPQSVAGFEQFEKAIYLNADFFRIFTGVSELALAILLLAFTFTKNNTFGKLGYSFLLITMVTALGLEFFARPEPKMLLVLIAIFLALASVYRLKTIINTQTS</sequence>
<dbReference type="eggNOG" id="ENOG5032D88">
    <property type="taxonomic scope" value="Bacteria"/>
</dbReference>
<evidence type="ECO:0000256" key="5">
    <source>
        <dbReference type="SAM" id="Phobius"/>
    </source>
</evidence>
<evidence type="ECO:0000256" key="3">
    <source>
        <dbReference type="ARBA" id="ARBA00022989"/>
    </source>
</evidence>
<dbReference type="RefSeq" id="WP_014202821.1">
    <property type="nucleotide sequence ID" value="NC_016599.1"/>
</dbReference>
<proteinExistence type="predicted"/>
<dbReference type="HOGENOM" id="CLU_159825_0_0_10"/>
<evidence type="ECO:0000256" key="2">
    <source>
        <dbReference type="ARBA" id="ARBA00022692"/>
    </source>
</evidence>